<evidence type="ECO:0000313" key="15">
    <source>
        <dbReference type="Proteomes" id="UP001259832"/>
    </source>
</evidence>
<feature type="active site" evidence="10">
    <location>
        <position position="592"/>
    </location>
</feature>
<feature type="chain" id="PRO_5042195236" description="endo-polygalacturonase" evidence="13">
    <location>
        <begin position="21"/>
        <end position="2172"/>
    </location>
</feature>
<accession>A0AAD9GBQ5</accession>
<dbReference type="InterPro" id="IPR000743">
    <property type="entry name" value="Glyco_hydro_28"/>
</dbReference>
<comment type="similarity">
    <text evidence="1 11">Belongs to the glycosyl hydrolase 28 family.</text>
</comment>
<evidence type="ECO:0000256" key="3">
    <source>
        <dbReference type="ARBA" id="ARBA00022729"/>
    </source>
</evidence>
<dbReference type="Gene3D" id="2.160.20.10">
    <property type="entry name" value="Single-stranded right-handed beta-helix, Pectin lyase-like"/>
    <property type="match status" value="6"/>
</dbReference>
<dbReference type="InterPro" id="IPR011050">
    <property type="entry name" value="Pectin_lyase_fold/virulence"/>
</dbReference>
<reference evidence="14" key="1">
    <citation type="submission" date="2023-08" db="EMBL/GenBank/DDBJ databases">
        <title>Reference Genome Resource for the Citrus Pathogen Phytophthora citrophthora.</title>
        <authorList>
            <person name="Moller H."/>
            <person name="Coetzee B."/>
            <person name="Rose L.J."/>
            <person name="Van Niekerk J.M."/>
        </authorList>
    </citation>
    <scope>NUCLEOTIDE SEQUENCE</scope>
    <source>
        <strain evidence="14">STE-U-9442</strain>
    </source>
</reference>
<dbReference type="EMBL" id="JASMQC010000023">
    <property type="protein sequence ID" value="KAK1935412.1"/>
    <property type="molecule type" value="Genomic_DNA"/>
</dbReference>
<keyword evidence="15" id="KW-1185">Reference proteome</keyword>
<feature type="compositionally biased region" description="Low complexity" evidence="12">
    <location>
        <begin position="1388"/>
        <end position="1454"/>
    </location>
</feature>
<dbReference type="NCBIfam" id="TIGR03804">
    <property type="entry name" value="para_beta_helix"/>
    <property type="match status" value="1"/>
</dbReference>
<organism evidence="14 15">
    <name type="scientific">Phytophthora citrophthora</name>
    <dbReference type="NCBI Taxonomy" id="4793"/>
    <lineage>
        <taxon>Eukaryota</taxon>
        <taxon>Sar</taxon>
        <taxon>Stramenopiles</taxon>
        <taxon>Oomycota</taxon>
        <taxon>Peronosporomycetes</taxon>
        <taxon>Peronosporales</taxon>
        <taxon>Peronosporaceae</taxon>
        <taxon>Phytophthora</taxon>
    </lineage>
</organism>
<keyword evidence="3 13" id="KW-0732">Signal</keyword>
<feature type="signal peptide" evidence="13">
    <location>
        <begin position="1"/>
        <end position="20"/>
    </location>
</feature>
<dbReference type="PANTHER" id="PTHR31884:SF1">
    <property type="entry name" value="POLYGALACTURONASE"/>
    <property type="match status" value="1"/>
</dbReference>
<dbReference type="GO" id="GO:0071555">
    <property type="term" value="P:cell wall organization"/>
    <property type="evidence" value="ECO:0007669"/>
    <property type="project" value="UniProtKB-KW"/>
</dbReference>
<sequence>MKFFAPILTAAAVVLAAVSGTPMIRQDAEAAESSSCTLTGTYTSGTDVSSCSTVTIKSLTVPAGVTLDLTDLKSGANVVFSGTTTFGTKKWSGPLVLLTGTKLKVSGTGTLDGQGAWYWKQGTSITRPVFFRMSKVISSTVKGFTIKNSPYRTFSILSSQSTTVSGLTLDSSDGDGTAKNTDGFDLSKNTGVTITGCKIYNQDDCLAMQSSTNTVFSSNTCSGGHGISIGSIGGSSITSSDTVSGLTVKNNKIVDSVNGIRIKTIISLTGKVTGVTYTDNSLSNVENAIVIHGDYSKSKGGYTGTASSKVYITDITIDGLTGSADQIYDILVNSKYVSGWSFSGIDVTGSTGSCSGEPSTNLLLLSLRSTMKVVSTLTTAALITSAVMASPMMRQVNESSSSCTLSGTYTSGTDVSSCSKITIGSLTVPAGVTLDLSDVADGTTIEFTGTTTFETSKWEGPLILLTGTDLTVGGTGTLDGQGDWYWEQGTSIDRPVFFRMSKVISSTVSDFTIKNSPYRTFSVLSCESTTISGLTLDSSAGDDVAKNTDGFDLSKNTDVTISGNTIYNQDDCLAMQSSTNTVFSSNTCSGGHGISIGSIGGSSVSSSDTVSGLTVKNNKIVNSVNGIRIKTIIDDYGEVTDVTYTDNTLSNVENAIVIHGDYSKSEGGYTGSATSKVTITDITIDGLTGSADTVYDILVDSDVVSGWTFSGIDVSGDTGSCSALALLAATVNGSPMMRQAKEASTCTLSGTYKSGTDISSCSTLTIGTLSVPAGVTLDLSKAKTGANIKISGTVTFGQKKWAGPLVLLGGSNLKVSGSGTLDGQGSWYWKQGTSISRPVFFRLHAVTGSTLSGFKIKNSPYRTFSILNSEKTTISGLTLDSSAGDGTAKNTDGFDLSKNNYVTITGNKIYNQDDCLAMQSSTNTVFSNNYCSGGHGISIGSLGGSSVSSADTVSGLTVKGNTIVNSVNGIRIKTIVDLKGLVSDVTYTDNKLSNVKNAIVMHSDYSKSKGGYTGSATSAVTIKGITISGLSGTATNLYDIVANSKVVSNWKFSGVTVKASKTGKCSGQPSTYTNNKLQNVDNAIVIHSDYSKSKGGYTGSPTSAVTIQGVTISGLSGTATNLYDIVANSKVVSSWSFSGISVNAKKTGSCSGQPSNVNFAQLVLKTKCQMVTSTLGCQLQLLLTSLAGKPVTTKAPISFQCGFAFSFARHFVLLAGESISPTIQHVRLLVLRGIDDRESHRAAATNEQHCQISPSTLLVTTLFVAFFLLVGRVKHTIQLTPYEKDTLDTWAHQHPLYRTLFECHGCLSQLDTCPCSRQEPPIDPILTSSLTHFPICLQQARPTQHNSSYYAAMKLLSAAFAAFALLAATADGSTMLRQEVESKHHKQSQVQSSSSSTQQQQQSSTTSSSSNAQQQQQQQQSSTTNSGSTGTAQQQQSTASSTVGASSSTGTVTASSGCTLSGTYKSGTDISSCAAVVIDSLSVPAGVTLDLTKTKSGATIEFTGTTSFGTKTWEGPLVLLSGSDLTVKGSGTLDGQGDWYWKQGTSISRPVFFRLHAVTGSTLSGFTLKNSPFRTFSILNSERTTISGLTLDSSAGDGIAKNTDGFDLSRNDGVSITGNKIYNQDDCLAMQSSTNTVFSNNYCSGGHGVSIGSLGGDSVTSSDTVSGLTVSGNTIVNSVNGIRIKTIIGLQGLVSNAKYTNNKLQNVKNAIVIHSDYSKSKGGYTGSPTSAVTIQGVTISGLSGTATNLYDIVANAKVVSDWTFSDITVTASSKGSCSGQPSSITMKVFVVIALLVAAVHGFDVTQSDITQQYEASQVGQVSPASQVDDTTPTQSAQVQQDDGCTLSGNYVEGTNVTHCSVIVVDSLSVPAGVTLDLSNVTSGAQIQFQGTTTFGQKLWDGPLLKLKGINLSVTGPGTLDGQGSWYWPQGQNVTKPVFFKLNRVINSTLSGFNLVNVPYRTFSVGNSNYTTITGLTLNSTAGNGVAKNTDGFDLSKNDHFTITGNRIYNQDDCLAMQSSTNTIFSNNYCSGGHGISIGSLGGDKQDSSTTVAGLLVKGNTIVNSDNGIRIKTIIGLKGLVTDASYIDNKLVNVKNAIVLHSDYNKTKGGYSGIPTSLVNITNIKIDGLSGSATNLYDIVVNPDVVSNWEFKNVAVNATNNGQCKGDPSNILC</sequence>
<protein>
    <recommendedName>
        <fullName evidence="2">endo-polygalacturonase</fullName>
        <ecNumber evidence="2">3.2.1.15</ecNumber>
    </recommendedName>
</protein>
<keyword evidence="8" id="KW-0961">Cell wall biogenesis/degradation</keyword>
<keyword evidence="7 11" id="KW-0326">Glycosidase</keyword>
<dbReference type="FunFam" id="2.160.20.10:FF:000002">
    <property type="entry name" value="Endopolygalacturonase D"/>
    <property type="match status" value="5"/>
</dbReference>
<evidence type="ECO:0000256" key="9">
    <source>
        <dbReference type="ARBA" id="ARBA00034074"/>
    </source>
</evidence>
<keyword evidence="4" id="KW-0677">Repeat</keyword>
<evidence type="ECO:0000256" key="4">
    <source>
        <dbReference type="ARBA" id="ARBA00022737"/>
    </source>
</evidence>
<evidence type="ECO:0000256" key="11">
    <source>
        <dbReference type="RuleBase" id="RU361169"/>
    </source>
</evidence>
<dbReference type="GO" id="GO:0005576">
    <property type="term" value="C:extracellular region"/>
    <property type="evidence" value="ECO:0007669"/>
    <property type="project" value="TreeGrafter"/>
</dbReference>
<comment type="caution">
    <text evidence="14">The sequence shown here is derived from an EMBL/GenBank/DDBJ whole genome shotgun (WGS) entry which is preliminary data.</text>
</comment>
<proteinExistence type="inferred from homology"/>
<feature type="region of interest" description="Disordered" evidence="12">
    <location>
        <begin position="1377"/>
        <end position="1454"/>
    </location>
</feature>
<dbReference type="Pfam" id="PF00295">
    <property type="entry name" value="Glyco_hydro_28"/>
    <property type="match status" value="6"/>
</dbReference>
<dbReference type="GO" id="GO:0004650">
    <property type="term" value="F:polygalacturonase activity"/>
    <property type="evidence" value="ECO:0007669"/>
    <property type="project" value="UniProtKB-EC"/>
</dbReference>
<evidence type="ECO:0000256" key="5">
    <source>
        <dbReference type="ARBA" id="ARBA00022801"/>
    </source>
</evidence>
<feature type="active site" evidence="10">
    <location>
        <position position="2033"/>
    </location>
</feature>
<evidence type="ECO:0000256" key="13">
    <source>
        <dbReference type="SAM" id="SignalP"/>
    </source>
</evidence>
<evidence type="ECO:0000256" key="8">
    <source>
        <dbReference type="ARBA" id="ARBA00023316"/>
    </source>
</evidence>
<dbReference type="InterPro" id="IPR012334">
    <property type="entry name" value="Pectin_lyas_fold"/>
</dbReference>
<dbReference type="EC" id="3.2.1.15" evidence="2"/>
<dbReference type="GO" id="GO:0045490">
    <property type="term" value="P:pectin catabolic process"/>
    <property type="evidence" value="ECO:0007669"/>
    <property type="project" value="TreeGrafter"/>
</dbReference>
<dbReference type="Proteomes" id="UP001259832">
    <property type="component" value="Unassembled WGS sequence"/>
</dbReference>
<evidence type="ECO:0000256" key="1">
    <source>
        <dbReference type="ARBA" id="ARBA00008834"/>
    </source>
</evidence>
<dbReference type="SMART" id="SM00710">
    <property type="entry name" value="PbH1"/>
    <property type="match status" value="33"/>
</dbReference>
<evidence type="ECO:0000256" key="6">
    <source>
        <dbReference type="ARBA" id="ARBA00023157"/>
    </source>
</evidence>
<keyword evidence="6" id="KW-1015">Disulfide bond</keyword>
<evidence type="ECO:0000313" key="14">
    <source>
        <dbReference type="EMBL" id="KAK1935412.1"/>
    </source>
</evidence>
<feature type="active site" evidence="10">
    <location>
        <position position="225"/>
    </location>
</feature>
<dbReference type="SUPFAM" id="SSF51126">
    <property type="entry name" value="Pectin lyase-like"/>
    <property type="match status" value="6"/>
</dbReference>
<evidence type="ECO:0000256" key="2">
    <source>
        <dbReference type="ARBA" id="ARBA00012736"/>
    </source>
</evidence>
<dbReference type="InterPro" id="IPR050434">
    <property type="entry name" value="Glycosyl_hydrlase_28"/>
</dbReference>
<dbReference type="PANTHER" id="PTHR31884">
    <property type="entry name" value="POLYGALACTURONASE"/>
    <property type="match status" value="1"/>
</dbReference>
<evidence type="ECO:0000256" key="12">
    <source>
        <dbReference type="SAM" id="MobiDB-lite"/>
    </source>
</evidence>
<keyword evidence="5 11" id="KW-0378">Hydrolase</keyword>
<feature type="active site" evidence="10">
    <location>
        <position position="935"/>
    </location>
</feature>
<evidence type="ECO:0000256" key="7">
    <source>
        <dbReference type="ARBA" id="ARBA00023295"/>
    </source>
</evidence>
<name>A0AAD9GBQ5_9STRA</name>
<gene>
    <name evidence="14" type="ORF">P3T76_010637</name>
</gene>
<dbReference type="PROSITE" id="PS00502">
    <property type="entry name" value="POLYGALACTURONASE"/>
    <property type="match status" value="5"/>
</dbReference>
<feature type="active site" evidence="10">
    <location>
        <position position="1647"/>
    </location>
</feature>
<evidence type="ECO:0000256" key="10">
    <source>
        <dbReference type="PROSITE-ProRule" id="PRU10052"/>
    </source>
</evidence>
<dbReference type="InterPro" id="IPR022441">
    <property type="entry name" value="Para_beta_helix_rpt-2"/>
</dbReference>
<dbReference type="InterPro" id="IPR006626">
    <property type="entry name" value="PbH1"/>
</dbReference>
<comment type="catalytic activity">
    <reaction evidence="9">
        <text>(1,4-alpha-D-galacturonosyl)n+m + H2O = (1,4-alpha-D-galacturonosyl)n + (1,4-alpha-D-galacturonosyl)m.</text>
        <dbReference type="EC" id="3.2.1.15"/>
    </reaction>
</comment>